<feature type="compositionally biased region" description="Basic and acidic residues" evidence="1">
    <location>
        <begin position="317"/>
        <end position="327"/>
    </location>
</feature>
<dbReference type="InterPro" id="IPR021416">
    <property type="entry name" value="DUF3048_N"/>
</dbReference>
<feature type="region of interest" description="Disordered" evidence="1">
    <location>
        <begin position="1"/>
        <end position="32"/>
    </location>
</feature>
<feature type="domain" description="DUF3048" evidence="3">
    <location>
        <begin position="242"/>
        <end position="346"/>
    </location>
</feature>
<evidence type="ECO:0000313" key="5">
    <source>
        <dbReference type="Proteomes" id="UP000219072"/>
    </source>
</evidence>
<accession>A0A286DWZ1</accession>
<organism evidence="4 5">
    <name type="scientific">Streptomyces zhaozhouensis</name>
    <dbReference type="NCBI Taxonomy" id="1300267"/>
    <lineage>
        <taxon>Bacteria</taxon>
        <taxon>Bacillati</taxon>
        <taxon>Actinomycetota</taxon>
        <taxon>Actinomycetes</taxon>
        <taxon>Kitasatosporales</taxon>
        <taxon>Streptomycetaceae</taxon>
        <taxon>Streptomyces</taxon>
    </lineage>
</organism>
<dbReference type="SUPFAM" id="SSF159774">
    <property type="entry name" value="YerB-like"/>
    <property type="match status" value="1"/>
</dbReference>
<evidence type="ECO:0000256" key="1">
    <source>
        <dbReference type="SAM" id="MobiDB-lite"/>
    </source>
</evidence>
<dbReference type="Pfam" id="PF11258">
    <property type="entry name" value="DUF3048"/>
    <property type="match status" value="1"/>
</dbReference>
<dbReference type="Gene3D" id="3.50.90.10">
    <property type="entry name" value="YerB-like"/>
    <property type="match status" value="1"/>
</dbReference>
<gene>
    <name evidence="4" type="ORF">SAMN06297387_10981</name>
</gene>
<dbReference type="AlphaFoldDB" id="A0A286DWZ1"/>
<proteinExistence type="predicted"/>
<evidence type="ECO:0008006" key="6">
    <source>
        <dbReference type="Google" id="ProtNLM"/>
    </source>
</evidence>
<protein>
    <recommendedName>
        <fullName evidence="6">DUF3048 domain-containing protein</fullName>
    </recommendedName>
</protein>
<evidence type="ECO:0000313" key="4">
    <source>
        <dbReference type="EMBL" id="SOD63140.1"/>
    </source>
</evidence>
<keyword evidence="5" id="KW-1185">Reference proteome</keyword>
<reference evidence="4 5" key="1">
    <citation type="submission" date="2017-09" db="EMBL/GenBank/DDBJ databases">
        <authorList>
            <person name="Ehlers B."/>
            <person name="Leendertz F.H."/>
        </authorList>
    </citation>
    <scope>NUCLEOTIDE SEQUENCE [LARGE SCALE GENOMIC DNA]</scope>
    <source>
        <strain evidence="4 5">CGMCC 4.7095</strain>
    </source>
</reference>
<evidence type="ECO:0000259" key="2">
    <source>
        <dbReference type="Pfam" id="PF11258"/>
    </source>
</evidence>
<dbReference type="EMBL" id="OCNE01000009">
    <property type="protein sequence ID" value="SOD63140.1"/>
    <property type="molecule type" value="Genomic_DNA"/>
</dbReference>
<dbReference type="Pfam" id="PF17479">
    <property type="entry name" value="DUF3048_C"/>
    <property type="match status" value="1"/>
</dbReference>
<dbReference type="InterPro" id="IPR023158">
    <property type="entry name" value="YerB-like_sf"/>
</dbReference>
<dbReference type="Proteomes" id="UP000219072">
    <property type="component" value="Unassembled WGS sequence"/>
</dbReference>
<feature type="compositionally biased region" description="Basic residues" evidence="1">
    <location>
        <begin position="20"/>
        <end position="32"/>
    </location>
</feature>
<sequence length="357" mass="38017">MGTAGVPRVVGHAPADPRTRSRPPRRPRRRRYRGRVTTKRVGRAAVAALAAGVLSLVGCQVENREDRDADGAYVSPLDGLPGEPGQVLAVKIDNAAPARPHTGVDAAQIVYVEEVEAGLSRLVAVYAGRLPDRVGPVRSARESDLELLRQFDEPALAFSGAQGALLPLIDEAPLHARPPEAAPDAYTRAPERAAPHNLYLDPAALLASAPEATEVDEVADVGHTFGDAPDGGTPVERVEAGYGNASFTFRWDGNADAWAVAMDGEETELSAATVVLQRVTVRPSEFGDGGGAVTPYTETVGSGTATVLRNGREWPAEWRRPDERRGTAFETTDGEPFPLAPGQLWVVLLPERPEGEQ</sequence>
<feature type="region of interest" description="Disordered" evidence="1">
    <location>
        <begin position="317"/>
        <end position="338"/>
    </location>
</feature>
<dbReference type="InterPro" id="IPR035328">
    <property type="entry name" value="DUF3048_C"/>
</dbReference>
<feature type="domain" description="DUF3048" evidence="2">
    <location>
        <begin position="87"/>
        <end position="211"/>
    </location>
</feature>
<evidence type="ECO:0000259" key="3">
    <source>
        <dbReference type="Pfam" id="PF17479"/>
    </source>
</evidence>
<name>A0A286DWZ1_9ACTN</name>